<accession>A0AAE9DAE2</accession>
<gene>
    <name evidence="1" type="ORF">L3Y34_000832</name>
</gene>
<evidence type="ECO:0000313" key="2">
    <source>
        <dbReference type="Proteomes" id="UP000827892"/>
    </source>
</evidence>
<name>A0AAE9DAE2_CAEBR</name>
<dbReference type="EMBL" id="CP090893">
    <property type="protein sequence ID" value="ULT99823.1"/>
    <property type="molecule type" value="Genomic_DNA"/>
</dbReference>
<protein>
    <submittedName>
        <fullName evidence="1">Uncharacterized protein</fullName>
    </submittedName>
</protein>
<sequence>MSELCDSLSVVFTDSPKIEDHLFAKAIRWADQNPEDVVFWARRQALERIPDVDVDWSSKIRALRRIRFGYNRKNLILGCINEAIKSSMDSEIAAIFCSLSIPKTCSEMGSLLAALASFCNGNDGRAVVVIDLKEDNDIDEGEEEEAEETDHFENSDFLAEEEQKAGEVFKEEKVEDKKSEKDKKEFLKKLKIVSRMYTNNVLNFNEDEFSKCA</sequence>
<dbReference type="GO" id="GO:0033061">
    <property type="term" value="C:DNA recombinase mediator complex"/>
    <property type="evidence" value="ECO:0007669"/>
    <property type="project" value="EnsemblMetazoa"/>
</dbReference>
<dbReference type="Proteomes" id="UP000827892">
    <property type="component" value="Chromosome III"/>
</dbReference>
<evidence type="ECO:0000313" key="1">
    <source>
        <dbReference type="EMBL" id="ULT99823.1"/>
    </source>
</evidence>
<organism evidence="1 2">
    <name type="scientific">Caenorhabditis briggsae</name>
    <dbReference type="NCBI Taxonomy" id="6238"/>
    <lineage>
        <taxon>Eukaryota</taxon>
        <taxon>Metazoa</taxon>
        <taxon>Ecdysozoa</taxon>
        <taxon>Nematoda</taxon>
        <taxon>Chromadorea</taxon>
        <taxon>Rhabditida</taxon>
        <taxon>Rhabditina</taxon>
        <taxon>Rhabditomorpha</taxon>
        <taxon>Rhabditoidea</taxon>
        <taxon>Rhabditidae</taxon>
        <taxon>Peloderinae</taxon>
        <taxon>Caenorhabditis</taxon>
    </lineage>
</organism>
<dbReference type="OMA" id="FWARRKA"/>
<reference evidence="1 2" key="1">
    <citation type="submission" date="2022-05" db="EMBL/GenBank/DDBJ databases">
        <title>Chromosome-level reference genomes for two strains of Caenorhabditis briggsae: an improved platform for comparative genomics.</title>
        <authorList>
            <person name="Stevens L."/>
            <person name="Andersen E.C."/>
        </authorList>
    </citation>
    <scope>NUCLEOTIDE SEQUENCE [LARGE SCALE GENOMIC DNA]</scope>
    <source>
        <strain evidence="1">QX1410_ONT</strain>
        <tissue evidence="1">Whole-organism</tissue>
    </source>
</reference>
<dbReference type="AlphaFoldDB" id="A0AAE9DAE2"/>
<proteinExistence type="predicted"/>
<dbReference type="KEGG" id="cbr:CBG_23798"/>